<proteinExistence type="predicted"/>
<dbReference type="AlphaFoldDB" id="A0A6B2LYX3"/>
<evidence type="ECO:0000259" key="3">
    <source>
        <dbReference type="Pfam" id="PF07593"/>
    </source>
</evidence>
<dbReference type="PANTHER" id="PTHR34599">
    <property type="entry name" value="PEROXIDASE-RELATED"/>
    <property type="match status" value="1"/>
</dbReference>
<protein>
    <submittedName>
        <fullName evidence="5">Uncharacterized protein</fullName>
    </submittedName>
</protein>
<dbReference type="RefSeq" id="WP_163961461.1">
    <property type="nucleotide sequence ID" value="NZ_JAAGNX010000001.1"/>
</dbReference>
<feature type="chain" id="PRO_5025374258" evidence="2">
    <location>
        <begin position="26"/>
        <end position="1273"/>
    </location>
</feature>
<name>A0A6B2LYX3_9BACT</name>
<feature type="signal peptide" evidence="2">
    <location>
        <begin position="1"/>
        <end position="25"/>
    </location>
</feature>
<evidence type="ECO:0000313" key="6">
    <source>
        <dbReference type="Proteomes" id="UP000478417"/>
    </source>
</evidence>
<dbReference type="InterPro" id="IPR011519">
    <property type="entry name" value="UnbV_ASPIC"/>
</dbReference>
<dbReference type="InterPro" id="IPR028994">
    <property type="entry name" value="Integrin_alpha_N"/>
</dbReference>
<dbReference type="Gene3D" id="2.130.10.130">
    <property type="entry name" value="Integrin alpha, N-terminal"/>
    <property type="match status" value="2"/>
</dbReference>
<dbReference type="InterPro" id="IPR036938">
    <property type="entry name" value="PAP2/HPO_sf"/>
</dbReference>
<dbReference type="SUPFAM" id="SSF69318">
    <property type="entry name" value="Integrin alpha N-terminal domain"/>
    <property type="match status" value="2"/>
</dbReference>
<dbReference type="Pfam" id="PF13517">
    <property type="entry name" value="FG-GAP_3"/>
    <property type="match status" value="3"/>
</dbReference>
<dbReference type="Pfam" id="PF07593">
    <property type="entry name" value="UnbV_ASPIC"/>
    <property type="match status" value="1"/>
</dbReference>
<dbReference type="InterPro" id="IPR052559">
    <property type="entry name" value="V-haloperoxidase"/>
</dbReference>
<dbReference type="Proteomes" id="UP000478417">
    <property type="component" value="Unassembled WGS sequence"/>
</dbReference>
<reference evidence="5 6" key="1">
    <citation type="submission" date="2020-02" db="EMBL/GenBank/DDBJ databases">
        <title>Albibacoteraceae fam. nov., the first described family within the subdivision 4 Verrucomicrobia.</title>
        <authorList>
            <person name="Xi F."/>
        </authorList>
    </citation>
    <scope>NUCLEOTIDE SEQUENCE [LARGE SCALE GENOMIC DNA]</scope>
    <source>
        <strain evidence="5 6">CK1056</strain>
    </source>
</reference>
<accession>A0A6B2LYX3</accession>
<evidence type="ECO:0000256" key="2">
    <source>
        <dbReference type="SAM" id="SignalP"/>
    </source>
</evidence>
<dbReference type="PANTHER" id="PTHR34599:SF2">
    <property type="entry name" value="TRAF-TYPE DOMAIN-CONTAINING PROTEIN"/>
    <property type="match status" value="1"/>
</dbReference>
<keyword evidence="1 2" id="KW-0732">Signal</keyword>
<dbReference type="Gene3D" id="1.10.606.10">
    <property type="entry name" value="Vanadium-containing Chloroperoxidase, domain 2"/>
    <property type="match status" value="1"/>
</dbReference>
<organism evidence="5 6">
    <name type="scientific">Oceanipulchritudo coccoides</name>
    <dbReference type="NCBI Taxonomy" id="2706888"/>
    <lineage>
        <taxon>Bacteria</taxon>
        <taxon>Pseudomonadati</taxon>
        <taxon>Verrucomicrobiota</taxon>
        <taxon>Opitutia</taxon>
        <taxon>Puniceicoccales</taxon>
        <taxon>Oceanipulchritudinaceae</taxon>
        <taxon>Oceanipulchritudo</taxon>
    </lineage>
</organism>
<dbReference type="InterPro" id="IPR013517">
    <property type="entry name" value="FG-GAP"/>
</dbReference>
<dbReference type="SUPFAM" id="SSF48317">
    <property type="entry name" value="Acid phosphatase/Vanadium-dependent haloperoxidase"/>
    <property type="match status" value="1"/>
</dbReference>
<evidence type="ECO:0000313" key="5">
    <source>
        <dbReference type="EMBL" id="NDV60967.1"/>
    </source>
</evidence>
<gene>
    <name evidence="5" type="ORF">G0Q06_00725</name>
</gene>
<comment type="caution">
    <text evidence="5">The sequence shown here is derived from an EMBL/GenBank/DDBJ whole genome shotgun (WGS) entry which is preliminary data.</text>
</comment>
<evidence type="ECO:0000256" key="1">
    <source>
        <dbReference type="ARBA" id="ARBA00022729"/>
    </source>
</evidence>
<sequence>MKVSMFRCHPISGIFLLASTSVAFSAMQFTDVTTEANILHTHAYEPIESIALEDYAQISGGAVAEDFNGDGWIDLYVLQGGDSPNLLYINQKDGTFSDEASARGAGLTGPYMGACAADYDADGDIDIFISGAEPPHSLLINDGTGSFTVDQQQIDQPLATVTSPSWGDIDNDGLLELSLGSWRFSRTPIPEDFLQIYRNVGDGQLEPYITLRNDWDYIPRFLDIDNDRLQDLLLVADFGSTRWFRNFGNGIFLQAGTSDIENGMGSAVGDIDNDGDLDVFMTSIRLFDSAQEVWLTTGNRLLLNNGTGGFTDITEESGVRDGGWGWGAEMADFDNDGDLDIFHVNGWGLNNPPGTFNQLGTTPSRLFENTGDNVFEEIAELSGDAADTGQGRCAIAFDYDNDGDMDIFIANNSIPVGGEANLSHEPAPPVLLRNDTVNTNNFINIRLEGTNAPHHTDGIGARVYIQTGETEQMRELHASSGFNGHGPGRIAHFGLGTSTTVDQIRARWTTGDETEIRNVDAGQNIVLKSPQATLSKREILPGEEFTAAFPAEALPEGATAMWTINGVEYTNPATLALAEPGEYLLKVSIFTGDQADGLEWSESLLLVVASTEVDERSVARKWNEQNLAAIRIDFPDPTKHARNLFASSVAMWDTWAAYDSKATGLLHNESATAEDIDTARNEAISHAAYRVLVDRYKDSVNASTTLISLNNQMLELGYDPLNTGTAGSTPAALGNRVAASVIAYTSSDGWDDVSGFLGEAYTAVNDPLPVAESGTTMDFPNRWQPLLFEEAFTQNQQTTDLVQSFLGPNWGAVRPFAFTSFQPDQILHLDPGPPPQLGTATDSEFKDGNLEVIYRSSLLGPDTNEMIDISPGAIGNNTLGLNDGTGYPLNPYTGEPYAPNMVNHADFGRVLAEFWADGPDSETPPGHWNTLANELYDHPEFIRQFEGTGPELDPLEWDVKVYFAMNGALHDAAIAAWGCKRVYDYVRPISSIRYMGQLGQSSEPQGPAYDPMGLPLVPGLVEVITEESSASGQRHDHLAAHVGKVAIKSWSAGENETLGVVDWMLPADWLPYQRDTFVTPAFPGYVSGHSTFSRAAAEVLARMTGSEFFPGGMETFTAHENEFLEFEPGPTMDVVLQWATYFDAADQAGLSRLYGGIHVPADDGPGRIMGSIAGIQAWELATQYFDGSITGQPMETQLSFVDPNSIQLDWTTIRGAFYKLQESSNLESGIFTDSSDWIWAGETIESNLLPVPPALEPRKFYRVIRTHQSPAAE</sequence>
<keyword evidence="6" id="KW-1185">Reference proteome</keyword>
<dbReference type="Pfam" id="PF21167">
    <property type="entry name" value="DUF6851"/>
    <property type="match status" value="1"/>
</dbReference>
<dbReference type="InterPro" id="IPR049283">
    <property type="entry name" value="DUF6851"/>
</dbReference>
<dbReference type="GO" id="GO:0004601">
    <property type="term" value="F:peroxidase activity"/>
    <property type="evidence" value="ECO:0007669"/>
    <property type="project" value="InterPro"/>
</dbReference>
<evidence type="ECO:0000259" key="4">
    <source>
        <dbReference type="Pfam" id="PF21167"/>
    </source>
</evidence>
<dbReference type="CDD" id="cd03398">
    <property type="entry name" value="PAP2_haloperoxidase"/>
    <property type="match status" value="1"/>
</dbReference>
<dbReference type="EMBL" id="JAAGNX010000001">
    <property type="protein sequence ID" value="NDV60967.1"/>
    <property type="molecule type" value="Genomic_DNA"/>
</dbReference>
<feature type="domain" description="ASPIC/UnbV" evidence="3">
    <location>
        <begin position="458"/>
        <end position="525"/>
    </location>
</feature>
<feature type="domain" description="DUF6851" evidence="4">
    <location>
        <begin position="649"/>
        <end position="785"/>
    </location>
</feature>
<dbReference type="InterPro" id="IPR016119">
    <property type="entry name" value="Br/Cl_peroxidase_C"/>
</dbReference>